<feature type="binding site" evidence="4">
    <location>
        <begin position="86"/>
        <end position="89"/>
    </location>
    <ligand>
        <name>(6R)-10-formyltetrahydrofolate</name>
        <dbReference type="ChEBI" id="CHEBI:195366"/>
    </ligand>
</feature>
<dbReference type="EMBL" id="FODO01000003">
    <property type="protein sequence ID" value="SEN99294.1"/>
    <property type="molecule type" value="Genomic_DNA"/>
</dbReference>
<feature type="domain" description="Formyl transferase N-terminal" evidence="5">
    <location>
        <begin position="4"/>
        <end position="178"/>
    </location>
</feature>
<protein>
    <recommendedName>
        <fullName evidence="4">Phosphoribosylglycinamide formyltransferase</fullName>
        <ecNumber evidence="4">2.1.2.2</ecNumber>
    </recommendedName>
    <alternativeName>
        <fullName evidence="4">5'-phosphoribosylglycinamide transformylase</fullName>
    </alternativeName>
    <alternativeName>
        <fullName evidence="4">GAR transformylase</fullName>
        <shortName evidence="4">GART</shortName>
    </alternativeName>
</protein>
<dbReference type="Proteomes" id="UP000198814">
    <property type="component" value="Unassembled WGS sequence"/>
</dbReference>
<dbReference type="PANTHER" id="PTHR43369">
    <property type="entry name" value="PHOSPHORIBOSYLGLYCINAMIDE FORMYLTRANSFERASE"/>
    <property type="match status" value="1"/>
</dbReference>
<evidence type="ECO:0000256" key="3">
    <source>
        <dbReference type="ARBA" id="ARBA00022755"/>
    </source>
</evidence>
<dbReference type="HAMAP" id="MF_01930">
    <property type="entry name" value="PurN"/>
    <property type="match status" value="1"/>
</dbReference>
<dbReference type="Pfam" id="PF00551">
    <property type="entry name" value="Formyl_trans_N"/>
    <property type="match status" value="1"/>
</dbReference>
<dbReference type="PANTHER" id="PTHR43369:SF2">
    <property type="entry name" value="PHOSPHORIBOSYLGLYCINAMIDE FORMYLTRANSFERASE"/>
    <property type="match status" value="1"/>
</dbReference>
<dbReference type="InterPro" id="IPR004607">
    <property type="entry name" value="GART"/>
</dbReference>
<evidence type="ECO:0000313" key="6">
    <source>
        <dbReference type="EMBL" id="SEN99294.1"/>
    </source>
</evidence>
<name>A0A1H8L2C0_9PROT</name>
<evidence type="ECO:0000313" key="7">
    <source>
        <dbReference type="Proteomes" id="UP000198814"/>
    </source>
</evidence>
<evidence type="ECO:0000256" key="1">
    <source>
        <dbReference type="ARBA" id="ARBA00005054"/>
    </source>
</evidence>
<dbReference type="GO" id="GO:0006189">
    <property type="term" value="P:'de novo' IMP biosynthetic process"/>
    <property type="evidence" value="ECO:0007669"/>
    <property type="project" value="UniProtKB-UniRule"/>
</dbReference>
<keyword evidence="2 4" id="KW-0808">Transferase</keyword>
<dbReference type="InterPro" id="IPR002376">
    <property type="entry name" value="Formyl_transf_N"/>
</dbReference>
<comment type="function">
    <text evidence="4">Catalyzes the transfer of a formyl group from 10-formyltetrahydrofolate to 5-phospho-ribosyl-glycinamide (GAR), producing 5-phospho-ribosyl-N-formylglycinamide (FGAR) and tetrahydrofolate.</text>
</comment>
<accession>A0A1H8L2C0</accession>
<keyword evidence="3 4" id="KW-0658">Purine biosynthesis</keyword>
<comment type="pathway">
    <text evidence="1 4">Purine metabolism; IMP biosynthesis via de novo pathway; N(2)-formyl-N(1)-(5-phospho-D-ribosyl)glycinamide from N(1)-(5-phospho-D-ribosyl)glycinamide (10-formyl THF route): step 1/1.</text>
</comment>
<dbReference type="NCBIfam" id="TIGR00639">
    <property type="entry name" value="PurN"/>
    <property type="match status" value="1"/>
</dbReference>
<comment type="similarity">
    <text evidence="4">Belongs to the GART family.</text>
</comment>
<dbReference type="GO" id="GO:0004644">
    <property type="term" value="F:phosphoribosylglycinamide formyltransferase activity"/>
    <property type="evidence" value="ECO:0007669"/>
    <property type="project" value="UniProtKB-UniRule"/>
</dbReference>
<dbReference type="SUPFAM" id="SSF53328">
    <property type="entry name" value="Formyltransferase"/>
    <property type="match status" value="1"/>
</dbReference>
<dbReference type="RefSeq" id="WP_090315412.1">
    <property type="nucleotide sequence ID" value="NZ_FNOE01000002.1"/>
</dbReference>
<dbReference type="AlphaFoldDB" id="A0A1H8L2C0"/>
<feature type="binding site" evidence="4">
    <location>
        <position position="103"/>
    </location>
    <ligand>
        <name>(6R)-10-formyltetrahydrofolate</name>
        <dbReference type="ChEBI" id="CHEBI:195366"/>
    </ligand>
</feature>
<feature type="active site" description="Proton donor" evidence="4">
    <location>
        <position position="105"/>
    </location>
</feature>
<evidence type="ECO:0000256" key="2">
    <source>
        <dbReference type="ARBA" id="ARBA00022679"/>
    </source>
</evidence>
<organism evidence="6 7">
    <name type="scientific">Nitrosomonas oligotropha</name>
    <dbReference type="NCBI Taxonomy" id="42354"/>
    <lineage>
        <taxon>Bacteria</taxon>
        <taxon>Pseudomonadati</taxon>
        <taxon>Pseudomonadota</taxon>
        <taxon>Betaproteobacteria</taxon>
        <taxon>Nitrosomonadales</taxon>
        <taxon>Nitrosomonadaceae</taxon>
        <taxon>Nitrosomonas</taxon>
    </lineage>
</organism>
<sequence length="212" mass="23436">MKSLVILITGRGSNMQALLEAKLQVDRITVISNNPHASGLEIARQLGVETLILDHRDFPDRQTFDAALAEKVDTCQPKLIALAGFMRILSDRFVQRYQGRLMNIHPSLLPAFPGLGTHARALQEGIRIHGCTVHFVTLQLDHGPIVIQAAVPVLPGDSEETLAARVLQQEHRIYPQAVRWFMEDRIRLNGNQVEVTGASVSEVALFSPGLPE</sequence>
<feature type="binding site" evidence="4">
    <location>
        <position position="61"/>
    </location>
    <ligand>
        <name>(6R)-10-formyltetrahydrofolate</name>
        <dbReference type="ChEBI" id="CHEBI:195366"/>
    </ligand>
</feature>
<comment type="catalytic activity">
    <reaction evidence="4">
        <text>N(1)-(5-phospho-beta-D-ribosyl)glycinamide + (6R)-10-formyltetrahydrofolate = N(2)-formyl-N(1)-(5-phospho-beta-D-ribosyl)glycinamide + (6S)-5,6,7,8-tetrahydrofolate + H(+)</text>
        <dbReference type="Rhea" id="RHEA:15053"/>
        <dbReference type="ChEBI" id="CHEBI:15378"/>
        <dbReference type="ChEBI" id="CHEBI:57453"/>
        <dbReference type="ChEBI" id="CHEBI:143788"/>
        <dbReference type="ChEBI" id="CHEBI:147286"/>
        <dbReference type="ChEBI" id="CHEBI:195366"/>
        <dbReference type="EC" id="2.1.2.2"/>
    </reaction>
</comment>
<dbReference type="EC" id="2.1.2.2" evidence="4"/>
<evidence type="ECO:0000259" key="5">
    <source>
        <dbReference type="Pfam" id="PF00551"/>
    </source>
</evidence>
<dbReference type="GO" id="GO:0005829">
    <property type="term" value="C:cytosol"/>
    <property type="evidence" value="ECO:0007669"/>
    <property type="project" value="TreeGrafter"/>
</dbReference>
<dbReference type="Gene3D" id="3.40.50.170">
    <property type="entry name" value="Formyl transferase, N-terminal domain"/>
    <property type="match status" value="1"/>
</dbReference>
<dbReference type="CDD" id="cd08645">
    <property type="entry name" value="FMT_core_GART"/>
    <property type="match status" value="1"/>
</dbReference>
<dbReference type="STRING" id="42354.SAMN05216333_10332"/>
<gene>
    <name evidence="4" type="primary">purN</name>
    <name evidence="6" type="ORF">SAMN05216333_10332</name>
</gene>
<evidence type="ECO:0000256" key="4">
    <source>
        <dbReference type="HAMAP-Rule" id="MF_01930"/>
    </source>
</evidence>
<keyword evidence="7" id="KW-1185">Reference proteome</keyword>
<feature type="binding site" evidence="4">
    <location>
        <begin position="12"/>
        <end position="14"/>
    </location>
    <ligand>
        <name>N(1)-(5-phospho-beta-D-ribosyl)glycinamide</name>
        <dbReference type="ChEBI" id="CHEBI:143788"/>
    </ligand>
</feature>
<reference evidence="7" key="1">
    <citation type="submission" date="2016-10" db="EMBL/GenBank/DDBJ databases">
        <authorList>
            <person name="Varghese N."/>
            <person name="Submissions S."/>
        </authorList>
    </citation>
    <scope>NUCLEOTIDE SEQUENCE [LARGE SCALE GENOMIC DNA]</scope>
    <source>
        <strain evidence="7">Nm76</strain>
    </source>
</reference>
<dbReference type="UniPathway" id="UPA00074">
    <property type="reaction ID" value="UER00126"/>
</dbReference>
<feature type="site" description="Raises pKa of active site His" evidence="4">
    <location>
        <position position="141"/>
    </location>
</feature>
<dbReference type="OrthoDB" id="9806170at2"/>
<dbReference type="InterPro" id="IPR036477">
    <property type="entry name" value="Formyl_transf_N_sf"/>
</dbReference>
<proteinExistence type="inferred from homology"/>